<reference evidence="1 2" key="1">
    <citation type="submission" date="2024-06" db="EMBL/GenBank/DDBJ databases">
        <authorList>
            <person name="Li F."/>
        </authorList>
    </citation>
    <scope>NUCLEOTIDE SEQUENCE [LARGE SCALE GENOMIC DNA]</scope>
    <source>
        <strain evidence="1 2">GXAS 311</strain>
    </source>
</reference>
<dbReference type="Gene3D" id="6.10.250.690">
    <property type="match status" value="1"/>
</dbReference>
<dbReference type="PROSITE" id="PS51755">
    <property type="entry name" value="OMPR_PHOB"/>
    <property type="match status" value="1"/>
</dbReference>
<dbReference type="SUPFAM" id="SSF52172">
    <property type="entry name" value="CheY-like"/>
    <property type="match status" value="1"/>
</dbReference>
<dbReference type="PANTHER" id="PTHR48111:SF71">
    <property type="entry name" value="TRANSCRIPTIONAL REGULATORY PROTEIN PHOP"/>
    <property type="match status" value="1"/>
</dbReference>
<dbReference type="InterPro" id="IPR001867">
    <property type="entry name" value="OmpR/PhoB-type_DNA-bd"/>
</dbReference>
<dbReference type="Gene3D" id="1.10.10.10">
    <property type="entry name" value="Winged helix-like DNA-binding domain superfamily/Winged helix DNA-binding domain"/>
    <property type="match status" value="1"/>
</dbReference>
<dbReference type="InterPro" id="IPR039420">
    <property type="entry name" value="WalR-like"/>
</dbReference>
<evidence type="ECO:0000313" key="2">
    <source>
        <dbReference type="Proteomes" id="UP001548189"/>
    </source>
</evidence>
<dbReference type="Pfam" id="PF00486">
    <property type="entry name" value="Trans_reg_C"/>
    <property type="match status" value="1"/>
</dbReference>
<dbReference type="CDD" id="cd19934">
    <property type="entry name" value="REC_OmpR_EcPhoP-like"/>
    <property type="match status" value="1"/>
</dbReference>
<accession>A0ABV2BQC8</accession>
<protein>
    <submittedName>
        <fullName evidence="1">Response regulator transcription factor</fullName>
    </submittedName>
</protein>
<dbReference type="InterPro" id="IPR001789">
    <property type="entry name" value="Sig_transdc_resp-reg_receiver"/>
</dbReference>
<name>A0ABV2BQC8_9GAMM</name>
<sequence>MKVLIVEDELRLRESIVAAFKAAGFAVEVAENGEDGLFLAEEYPIDIAVIDIGLPGMSGLELIAKLREKGNQLPVIILTARDSWQDKVEGLSTGADDYMAKPFQFEELLARCNALLRRSAGYASPTIKFADIEIDTMAQAVTKAGKSIELTAYEYKVLEYLFLNPKKVVSKTELTEHIYDQDFDRDSNVLEVFVGRLRKKIDPNQDLKIIQTLRGQGYRLNPEFLER</sequence>
<dbReference type="Pfam" id="PF00072">
    <property type="entry name" value="Response_reg"/>
    <property type="match status" value="1"/>
</dbReference>
<dbReference type="SMART" id="SM00448">
    <property type="entry name" value="REC"/>
    <property type="match status" value="1"/>
</dbReference>
<dbReference type="InterPro" id="IPR011006">
    <property type="entry name" value="CheY-like_superfamily"/>
</dbReference>
<dbReference type="PROSITE" id="PS50110">
    <property type="entry name" value="RESPONSE_REGULATORY"/>
    <property type="match status" value="1"/>
</dbReference>
<dbReference type="Proteomes" id="UP001548189">
    <property type="component" value="Unassembled WGS sequence"/>
</dbReference>
<organism evidence="1 2">
    <name type="scientific">Aliikangiella maris</name>
    <dbReference type="NCBI Taxonomy" id="3162458"/>
    <lineage>
        <taxon>Bacteria</taxon>
        <taxon>Pseudomonadati</taxon>
        <taxon>Pseudomonadota</taxon>
        <taxon>Gammaproteobacteria</taxon>
        <taxon>Oceanospirillales</taxon>
        <taxon>Pleioneaceae</taxon>
        <taxon>Aliikangiella</taxon>
    </lineage>
</organism>
<dbReference type="PANTHER" id="PTHR48111">
    <property type="entry name" value="REGULATOR OF RPOS"/>
    <property type="match status" value="1"/>
</dbReference>
<dbReference type="Gene3D" id="3.40.50.2300">
    <property type="match status" value="1"/>
</dbReference>
<evidence type="ECO:0000313" key="1">
    <source>
        <dbReference type="EMBL" id="MET1254135.1"/>
    </source>
</evidence>
<dbReference type="SMART" id="SM00862">
    <property type="entry name" value="Trans_reg_C"/>
    <property type="match status" value="1"/>
</dbReference>
<dbReference type="InterPro" id="IPR036388">
    <property type="entry name" value="WH-like_DNA-bd_sf"/>
</dbReference>
<dbReference type="EMBL" id="JBEVCJ010000002">
    <property type="protein sequence ID" value="MET1254135.1"/>
    <property type="molecule type" value="Genomic_DNA"/>
</dbReference>
<comment type="caution">
    <text evidence="1">The sequence shown here is derived from an EMBL/GenBank/DDBJ whole genome shotgun (WGS) entry which is preliminary data.</text>
</comment>
<gene>
    <name evidence="1" type="ORF">ABVT43_03245</name>
</gene>
<keyword evidence="2" id="KW-1185">Reference proteome</keyword>
<proteinExistence type="predicted"/>
<dbReference type="CDD" id="cd00383">
    <property type="entry name" value="trans_reg_C"/>
    <property type="match status" value="1"/>
</dbReference>